<evidence type="ECO:0000256" key="2">
    <source>
        <dbReference type="ARBA" id="ARBA00022475"/>
    </source>
</evidence>
<evidence type="ECO:0000256" key="5">
    <source>
        <dbReference type="ARBA" id="ARBA00022777"/>
    </source>
</evidence>
<dbReference type="PANTHER" id="PTHR34220:SF7">
    <property type="entry name" value="SENSOR HISTIDINE KINASE YPDA"/>
    <property type="match status" value="1"/>
</dbReference>
<dbReference type="GO" id="GO:0000155">
    <property type="term" value="F:phosphorelay sensor kinase activity"/>
    <property type="evidence" value="ECO:0007669"/>
    <property type="project" value="InterPro"/>
</dbReference>
<dbReference type="InterPro" id="IPR003594">
    <property type="entry name" value="HATPase_dom"/>
</dbReference>
<keyword evidence="7" id="KW-1133">Transmembrane helix</keyword>
<dbReference type="Proteomes" id="UP000315377">
    <property type="component" value="Chromosome"/>
</dbReference>
<evidence type="ECO:0000256" key="7">
    <source>
        <dbReference type="SAM" id="Phobius"/>
    </source>
</evidence>
<evidence type="ECO:0000256" key="4">
    <source>
        <dbReference type="ARBA" id="ARBA00022679"/>
    </source>
</evidence>
<dbReference type="CDD" id="cd06225">
    <property type="entry name" value="HAMP"/>
    <property type="match status" value="1"/>
</dbReference>
<dbReference type="InterPro" id="IPR036890">
    <property type="entry name" value="HATPase_C_sf"/>
</dbReference>
<reference evidence="10 11" key="1">
    <citation type="submission" date="2019-07" db="EMBL/GenBank/DDBJ databases">
        <title>Paenibacillus thiaminolyticus NRRL B-4156.</title>
        <authorList>
            <person name="Hehnly C."/>
            <person name="Zhang L."/>
        </authorList>
    </citation>
    <scope>NUCLEOTIDE SEQUENCE [LARGE SCALE GENOMIC DNA]</scope>
    <source>
        <strain evidence="10 11">NRRL B-4156</strain>
    </source>
</reference>
<accession>A0AAP9DYA3</accession>
<feature type="transmembrane region" description="Helical" evidence="7">
    <location>
        <begin position="21"/>
        <end position="42"/>
    </location>
</feature>
<dbReference type="PROSITE" id="PS50885">
    <property type="entry name" value="HAMP"/>
    <property type="match status" value="1"/>
</dbReference>
<keyword evidence="5 10" id="KW-0418">Kinase</keyword>
<dbReference type="GO" id="GO:0005886">
    <property type="term" value="C:plasma membrane"/>
    <property type="evidence" value="ECO:0007669"/>
    <property type="project" value="UniProtKB-SubCell"/>
</dbReference>
<keyword evidence="7" id="KW-0812">Transmembrane</keyword>
<keyword evidence="12" id="KW-1185">Reference proteome</keyword>
<evidence type="ECO:0000256" key="1">
    <source>
        <dbReference type="ARBA" id="ARBA00004651"/>
    </source>
</evidence>
<evidence type="ECO:0000259" key="8">
    <source>
        <dbReference type="PROSITE" id="PS50885"/>
    </source>
</evidence>
<dbReference type="SMART" id="SM00304">
    <property type="entry name" value="HAMP"/>
    <property type="match status" value="1"/>
</dbReference>
<dbReference type="SUPFAM" id="SSF158472">
    <property type="entry name" value="HAMP domain-like"/>
    <property type="match status" value="1"/>
</dbReference>
<organism evidence="10 11">
    <name type="scientific">Paenibacillus thiaminolyticus</name>
    <name type="common">Bacillus thiaminolyticus</name>
    <dbReference type="NCBI Taxonomy" id="49283"/>
    <lineage>
        <taxon>Bacteria</taxon>
        <taxon>Bacillati</taxon>
        <taxon>Bacillota</taxon>
        <taxon>Bacilli</taxon>
        <taxon>Bacillales</taxon>
        <taxon>Paenibacillaceae</taxon>
        <taxon>Paenibacillus</taxon>
    </lineage>
</organism>
<evidence type="ECO:0000256" key="6">
    <source>
        <dbReference type="ARBA" id="ARBA00023136"/>
    </source>
</evidence>
<keyword evidence="4" id="KW-0808">Transferase</keyword>
<dbReference type="GeneID" id="76999568"/>
<dbReference type="Gene3D" id="6.10.340.10">
    <property type="match status" value="1"/>
</dbReference>
<keyword evidence="2" id="KW-1003">Cell membrane</keyword>
<keyword evidence="3" id="KW-0597">Phosphoprotein</keyword>
<dbReference type="RefSeq" id="WP_087442945.1">
    <property type="nucleotide sequence ID" value="NZ_CABMNB010000029.1"/>
</dbReference>
<dbReference type="Pfam" id="PF00672">
    <property type="entry name" value="HAMP"/>
    <property type="match status" value="1"/>
</dbReference>
<dbReference type="EMBL" id="CP041405">
    <property type="protein sequence ID" value="QDM46660.1"/>
    <property type="molecule type" value="Genomic_DNA"/>
</dbReference>
<dbReference type="Pfam" id="PF02518">
    <property type="entry name" value="HATPase_c"/>
    <property type="match status" value="1"/>
</dbReference>
<sequence length="576" mass="66230">MARIPFLSRIPWPRRNLRVKLVGLFLGAALLPLFTLGLLSYFKSSELLQEQFGRYGSNSVTQLQHQLDTELNRLQLMAGYIQSYLLNPARRVLYTEIPSTYGELKDQYELEDMLNALRTAKDRGIFIVTESGYFYGENSIDTSLLFAEPWWQAMPSDYNGEYWPGLYTPRHYKKADKEERVLGLVVPIRNQSGPLRNGRILLEMKADNLFALFSSFEKDTRAMLTITDGGGRTIYRTAAADAAKPDDMIWNTKLAANDWMIEARMPHGLFYQSTDVIRSYTAIGFVLSVLLALLLGYLFSSTVTKRIKRLKESMLLAGSGKFGTRLTVRGEDELSVLAHSFNRMAGQLEELVEQITVKEKLKKEAELRAFHYQIHPHLLFNTLNSIQWKARLEGNEEIRRMLYHLTMVLEGGLDLAQELVTVRRELTVIDHFLEIQRLRYEHEFRYETDIDTSLLDYVMPRMTLQPLFENIFFHAFEDGRGVIRLTIAEQGNDLVLTLSDDGKGMSEERRLALLGEASDRRKKRGIGVYNVDRKFKLHFGPEYGLTVHSEPGRGTDMMLRWPTRQEGNLHGSDEAD</sequence>
<dbReference type="Proteomes" id="UP001209276">
    <property type="component" value="Unassembled WGS sequence"/>
</dbReference>
<reference evidence="9 12" key="2">
    <citation type="submission" date="2022-05" db="EMBL/GenBank/DDBJ databases">
        <title>Genome Sequencing of Bee-Associated Microbes.</title>
        <authorList>
            <person name="Dunlap C."/>
        </authorList>
    </citation>
    <scope>NUCLEOTIDE SEQUENCE [LARGE SCALE GENOMIC DNA]</scope>
    <source>
        <strain evidence="9 12">NRRL B-14613</strain>
    </source>
</reference>
<gene>
    <name evidence="10" type="ORF">FLT43_26770</name>
    <name evidence="9" type="ORF">M5W83_04695</name>
</gene>
<evidence type="ECO:0000313" key="12">
    <source>
        <dbReference type="Proteomes" id="UP001209276"/>
    </source>
</evidence>
<dbReference type="InterPro" id="IPR050640">
    <property type="entry name" value="Bact_2-comp_sensor_kinase"/>
</dbReference>
<feature type="transmembrane region" description="Helical" evidence="7">
    <location>
        <begin position="280"/>
        <end position="299"/>
    </location>
</feature>
<dbReference type="Pfam" id="PF06580">
    <property type="entry name" value="His_kinase"/>
    <property type="match status" value="1"/>
</dbReference>
<dbReference type="Gene3D" id="3.30.565.10">
    <property type="entry name" value="Histidine kinase-like ATPase, C-terminal domain"/>
    <property type="match status" value="1"/>
</dbReference>
<evidence type="ECO:0000313" key="9">
    <source>
        <dbReference type="EMBL" id="MCY9606458.1"/>
    </source>
</evidence>
<comment type="subcellular location">
    <subcellularLocation>
        <location evidence="1">Cell membrane</location>
        <topology evidence="1">Multi-pass membrane protein</topology>
    </subcellularLocation>
</comment>
<keyword evidence="6 7" id="KW-0472">Membrane</keyword>
<feature type="domain" description="HAMP" evidence="8">
    <location>
        <begin position="301"/>
        <end position="353"/>
    </location>
</feature>
<name>A0AAP9DYA3_PANTH</name>
<dbReference type="EMBL" id="JAMDMM010000012">
    <property type="protein sequence ID" value="MCY9606458.1"/>
    <property type="molecule type" value="Genomic_DNA"/>
</dbReference>
<evidence type="ECO:0000256" key="3">
    <source>
        <dbReference type="ARBA" id="ARBA00022553"/>
    </source>
</evidence>
<dbReference type="InterPro" id="IPR003660">
    <property type="entry name" value="HAMP_dom"/>
</dbReference>
<dbReference type="InterPro" id="IPR010559">
    <property type="entry name" value="Sig_transdc_His_kin_internal"/>
</dbReference>
<protein>
    <submittedName>
        <fullName evidence="10">Sensor histidine kinase</fullName>
    </submittedName>
</protein>
<evidence type="ECO:0000313" key="11">
    <source>
        <dbReference type="Proteomes" id="UP000315377"/>
    </source>
</evidence>
<dbReference type="PANTHER" id="PTHR34220">
    <property type="entry name" value="SENSOR HISTIDINE KINASE YPDA"/>
    <property type="match status" value="1"/>
</dbReference>
<evidence type="ECO:0000313" key="10">
    <source>
        <dbReference type="EMBL" id="QDM46660.1"/>
    </source>
</evidence>
<dbReference type="SUPFAM" id="SSF55874">
    <property type="entry name" value="ATPase domain of HSP90 chaperone/DNA topoisomerase II/histidine kinase"/>
    <property type="match status" value="1"/>
</dbReference>
<proteinExistence type="predicted"/>
<dbReference type="AlphaFoldDB" id="A0AAP9DYA3"/>